<keyword evidence="3" id="KW-1185">Reference proteome</keyword>
<proteinExistence type="predicted"/>
<organism evidence="2 3">
    <name type="scientific">Ameca splendens</name>
    <dbReference type="NCBI Taxonomy" id="208324"/>
    <lineage>
        <taxon>Eukaryota</taxon>
        <taxon>Metazoa</taxon>
        <taxon>Chordata</taxon>
        <taxon>Craniata</taxon>
        <taxon>Vertebrata</taxon>
        <taxon>Euteleostomi</taxon>
        <taxon>Actinopterygii</taxon>
        <taxon>Neopterygii</taxon>
        <taxon>Teleostei</taxon>
        <taxon>Neoteleostei</taxon>
        <taxon>Acanthomorphata</taxon>
        <taxon>Ovalentaria</taxon>
        <taxon>Atherinomorphae</taxon>
        <taxon>Cyprinodontiformes</taxon>
        <taxon>Goodeidae</taxon>
        <taxon>Ameca</taxon>
    </lineage>
</organism>
<evidence type="ECO:0000313" key="2">
    <source>
        <dbReference type="EMBL" id="MEQ2285652.1"/>
    </source>
</evidence>
<feature type="non-terminal residue" evidence="2">
    <location>
        <position position="91"/>
    </location>
</feature>
<dbReference type="EMBL" id="JAHRIP010014163">
    <property type="protein sequence ID" value="MEQ2285652.1"/>
    <property type="molecule type" value="Genomic_DNA"/>
</dbReference>
<protein>
    <recommendedName>
        <fullName evidence="1">CxC3 like cysteine cluster domain-containing protein</fullName>
    </recommendedName>
</protein>
<evidence type="ECO:0000313" key="3">
    <source>
        <dbReference type="Proteomes" id="UP001469553"/>
    </source>
</evidence>
<comment type="caution">
    <text evidence="2">The sequence shown here is derived from an EMBL/GenBank/DDBJ whole genome shotgun (WGS) entry which is preliminary data.</text>
</comment>
<gene>
    <name evidence="2" type="ORF">AMECASPLE_034099</name>
</gene>
<evidence type="ECO:0000259" key="1">
    <source>
        <dbReference type="Pfam" id="PF18804"/>
    </source>
</evidence>
<dbReference type="Pfam" id="PF18804">
    <property type="entry name" value="CxC3"/>
    <property type="match status" value="1"/>
</dbReference>
<sequence length="91" mass="10459">MKLEKAVAMVTINGRYDLRMLELVCEACDATWTSGVHDLNLIDYWPATLHFSTLYGTDVFFTFEEMKMAAPCLSCQAFLKMLDQRTVHFGR</sequence>
<feature type="domain" description="CxC3 like cysteine cluster" evidence="1">
    <location>
        <begin position="4"/>
        <end position="84"/>
    </location>
</feature>
<accession>A0ABV0XW02</accession>
<dbReference type="InterPro" id="IPR040564">
    <property type="entry name" value="CxC3-like"/>
</dbReference>
<reference evidence="2 3" key="1">
    <citation type="submission" date="2021-06" db="EMBL/GenBank/DDBJ databases">
        <authorList>
            <person name="Palmer J.M."/>
        </authorList>
    </citation>
    <scope>NUCLEOTIDE SEQUENCE [LARGE SCALE GENOMIC DNA]</scope>
    <source>
        <strain evidence="2 3">AS_MEX2019</strain>
        <tissue evidence="2">Muscle</tissue>
    </source>
</reference>
<dbReference type="Proteomes" id="UP001469553">
    <property type="component" value="Unassembled WGS sequence"/>
</dbReference>
<name>A0ABV0XW02_9TELE</name>